<sequence>MFVHTIEGPCLSCFVLLVARSSVDRHISTGYSVQVCFSAGASTLQTRRTCQAQAGSHESDRRKPFAFPIEQLQPVISRTCLSTCGNLCQLASQGQWVVG</sequence>
<keyword evidence="2" id="KW-1185">Reference proteome</keyword>
<dbReference type="RefSeq" id="XP_013245302.1">
    <property type="nucleotide sequence ID" value="XM_013389848.1"/>
</dbReference>
<proteinExistence type="predicted"/>
<dbReference type="EMBL" id="JMSN01000010">
    <property type="protein sequence ID" value="KDN52457.1"/>
    <property type="molecule type" value="Genomic_DNA"/>
</dbReference>
<dbReference type="HOGENOM" id="CLU_2321987_0_0_1"/>
<dbReference type="Proteomes" id="UP000027361">
    <property type="component" value="Unassembled WGS sequence"/>
</dbReference>
<organism evidence="1 2">
    <name type="scientific">Tilletiaria anomala (strain ATCC 24038 / CBS 436.72 / UBC 951)</name>
    <dbReference type="NCBI Taxonomy" id="1037660"/>
    <lineage>
        <taxon>Eukaryota</taxon>
        <taxon>Fungi</taxon>
        <taxon>Dikarya</taxon>
        <taxon>Basidiomycota</taxon>
        <taxon>Ustilaginomycotina</taxon>
        <taxon>Exobasidiomycetes</taxon>
        <taxon>Georgefischeriales</taxon>
        <taxon>Tilletiariaceae</taxon>
        <taxon>Tilletiaria</taxon>
    </lineage>
</organism>
<comment type="caution">
    <text evidence="1">The sequence shown here is derived from an EMBL/GenBank/DDBJ whole genome shotgun (WGS) entry which is preliminary data.</text>
</comment>
<name>A0A066WEU0_TILAU</name>
<dbReference type="AlphaFoldDB" id="A0A066WEU0"/>
<evidence type="ECO:0000313" key="2">
    <source>
        <dbReference type="Proteomes" id="UP000027361"/>
    </source>
</evidence>
<dbReference type="InParanoid" id="A0A066WEU0"/>
<gene>
    <name evidence="1" type="ORF">K437DRAFT_254236</name>
</gene>
<evidence type="ECO:0000313" key="1">
    <source>
        <dbReference type="EMBL" id="KDN52457.1"/>
    </source>
</evidence>
<accession>A0A066WEU0</accession>
<reference evidence="1 2" key="1">
    <citation type="submission" date="2014-05" db="EMBL/GenBank/DDBJ databases">
        <title>Draft genome sequence of a rare smut relative, Tilletiaria anomala UBC 951.</title>
        <authorList>
            <consortium name="DOE Joint Genome Institute"/>
            <person name="Toome M."/>
            <person name="Kuo A."/>
            <person name="Henrissat B."/>
            <person name="Lipzen A."/>
            <person name="Tritt A."/>
            <person name="Yoshinaga Y."/>
            <person name="Zane M."/>
            <person name="Barry K."/>
            <person name="Grigoriev I.V."/>
            <person name="Spatafora J.W."/>
            <person name="Aimea M.C."/>
        </authorList>
    </citation>
    <scope>NUCLEOTIDE SEQUENCE [LARGE SCALE GENOMIC DNA]</scope>
    <source>
        <strain evidence="1 2">UBC 951</strain>
    </source>
</reference>
<protein>
    <submittedName>
        <fullName evidence="1">Uncharacterized protein</fullName>
    </submittedName>
</protein>
<dbReference type="GeneID" id="25263799"/>